<dbReference type="PROSITE" id="PS50878">
    <property type="entry name" value="RT_POL"/>
    <property type="match status" value="1"/>
</dbReference>
<dbReference type="EMBL" id="GECU01034715">
    <property type="protein sequence ID" value="JAS72991.1"/>
    <property type="molecule type" value="Transcribed_RNA"/>
</dbReference>
<sequence length="138" mass="15537">LIPKLGKPEGRPDSYRPLCLLSTVGKLFEQLLVGRLQEELEKTNALSDNQFGFRPGRSTVDAVDMVIKLVRRAVGGGRQYREIPAVVLLDVKNAFNSASWQKILQRLKAIGVSPYLRRMIQAYLGERTLDLGNGMRRQ</sequence>
<name>A0A1B6HEG2_9HEMI</name>
<dbReference type="AlphaFoldDB" id="A0A1B6HEG2"/>
<dbReference type="SUPFAM" id="SSF56672">
    <property type="entry name" value="DNA/RNA polymerases"/>
    <property type="match status" value="1"/>
</dbReference>
<feature type="non-terminal residue" evidence="2">
    <location>
        <position position="138"/>
    </location>
</feature>
<dbReference type="CDD" id="cd01650">
    <property type="entry name" value="RT_nLTR_like"/>
    <property type="match status" value="1"/>
</dbReference>
<reference evidence="2" key="1">
    <citation type="submission" date="2015-11" db="EMBL/GenBank/DDBJ databases">
        <title>De novo transcriptome assembly of four potential Pierce s Disease insect vectors from Arizona vineyards.</title>
        <authorList>
            <person name="Tassone E.E."/>
        </authorList>
    </citation>
    <scope>NUCLEOTIDE SEQUENCE</scope>
</reference>
<dbReference type="PANTHER" id="PTHR19446">
    <property type="entry name" value="REVERSE TRANSCRIPTASES"/>
    <property type="match status" value="1"/>
</dbReference>
<proteinExistence type="predicted"/>
<evidence type="ECO:0000259" key="1">
    <source>
        <dbReference type="PROSITE" id="PS50878"/>
    </source>
</evidence>
<evidence type="ECO:0000313" key="2">
    <source>
        <dbReference type="EMBL" id="JAS72991.1"/>
    </source>
</evidence>
<dbReference type="Pfam" id="PF00078">
    <property type="entry name" value="RVT_1"/>
    <property type="match status" value="1"/>
</dbReference>
<dbReference type="GO" id="GO:0071897">
    <property type="term" value="P:DNA biosynthetic process"/>
    <property type="evidence" value="ECO:0007669"/>
    <property type="project" value="UniProtKB-ARBA"/>
</dbReference>
<gene>
    <name evidence="2" type="ORF">g.56901</name>
</gene>
<feature type="domain" description="Reverse transcriptase" evidence="1">
    <location>
        <begin position="1"/>
        <end position="138"/>
    </location>
</feature>
<dbReference type="InterPro" id="IPR000477">
    <property type="entry name" value="RT_dom"/>
</dbReference>
<organism evidence="2">
    <name type="scientific">Homalodisca liturata</name>
    <dbReference type="NCBI Taxonomy" id="320908"/>
    <lineage>
        <taxon>Eukaryota</taxon>
        <taxon>Metazoa</taxon>
        <taxon>Ecdysozoa</taxon>
        <taxon>Arthropoda</taxon>
        <taxon>Hexapoda</taxon>
        <taxon>Insecta</taxon>
        <taxon>Pterygota</taxon>
        <taxon>Neoptera</taxon>
        <taxon>Paraneoptera</taxon>
        <taxon>Hemiptera</taxon>
        <taxon>Auchenorrhyncha</taxon>
        <taxon>Membracoidea</taxon>
        <taxon>Cicadellidae</taxon>
        <taxon>Cicadellinae</taxon>
        <taxon>Proconiini</taxon>
        <taxon>Homalodisca</taxon>
    </lineage>
</organism>
<dbReference type="InterPro" id="IPR043502">
    <property type="entry name" value="DNA/RNA_pol_sf"/>
</dbReference>
<accession>A0A1B6HEG2</accession>
<protein>
    <recommendedName>
        <fullName evidence="1">Reverse transcriptase domain-containing protein</fullName>
    </recommendedName>
</protein>
<feature type="non-terminal residue" evidence="2">
    <location>
        <position position="1"/>
    </location>
</feature>